<feature type="compositionally biased region" description="Polar residues" evidence="1">
    <location>
        <begin position="44"/>
        <end position="55"/>
    </location>
</feature>
<dbReference type="EMBL" id="JAHLQT010029263">
    <property type="protein sequence ID" value="KAG7161483.1"/>
    <property type="molecule type" value="Genomic_DNA"/>
</dbReference>
<gene>
    <name evidence="2" type="ORF">Hamer_G022852</name>
</gene>
<dbReference type="Proteomes" id="UP000747542">
    <property type="component" value="Unassembled WGS sequence"/>
</dbReference>
<comment type="caution">
    <text evidence="2">The sequence shown here is derived from an EMBL/GenBank/DDBJ whole genome shotgun (WGS) entry which is preliminary data.</text>
</comment>
<protein>
    <submittedName>
        <fullName evidence="2">Uncharacterized protein</fullName>
    </submittedName>
</protein>
<feature type="region of interest" description="Disordered" evidence="1">
    <location>
        <begin position="1"/>
        <end position="95"/>
    </location>
</feature>
<name>A0A8J5MRN2_HOMAM</name>
<reference evidence="2" key="1">
    <citation type="journal article" date="2021" name="Sci. Adv.">
        <title>The American lobster genome reveals insights on longevity, neural, and immune adaptations.</title>
        <authorList>
            <person name="Polinski J.M."/>
            <person name="Zimin A.V."/>
            <person name="Clark K.F."/>
            <person name="Kohn A.B."/>
            <person name="Sadowski N."/>
            <person name="Timp W."/>
            <person name="Ptitsyn A."/>
            <person name="Khanna P."/>
            <person name="Romanova D.Y."/>
            <person name="Williams P."/>
            <person name="Greenwood S.J."/>
            <person name="Moroz L.L."/>
            <person name="Walt D.R."/>
            <person name="Bodnar A.G."/>
        </authorList>
    </citation>
    <scope>NUCLEOTIDE SEQUENCE</scope>
    <source>
        <strain evidence="2">GMGI-L3</strain>
    </source>
</reference>
<keyword evidence="3" id="KW-1185">Reference proteome</keyword>
<accession>A0A8J5MRN2</accession>
<sequence length="130" mass="14601">MTLGVKWNPQDDATYKGELQLSSPLPERSRPQSLPDKPRPHITHSGQAMPTSFTSDKPRPHYPLLTSHAQIPPLPEKPRPQPMVDKPRPHITHHPCRRNLAHTQPLPVNPGPYNTPAIQATPAHHPCHNH</sequence>
<proteinExistence type="predicted"/>
<evidence type="ECO:0000313" key="2">
    <source>
        <dbReference type="EMBL" id="KAG7161483.1"/>
    </source>
</evidence>
<dbReference type="AlphaFoldDB" id="A0A8J5MRN2"/>
<organism evidence="2 3">
    <name type="scientific">Homarus americanus</name>
    <name type="common">American lobster</name>
    <dbReference type="NCBI Taxonomy" id="6706"/>
    <lineage>
        <taxon>Eukaryota</taxon>
        <taxon>Metazoa</taxon>
        <taxon>Ecdysozoa</taxon>
        <taxon>Arthropoda</taxon>
        <taxon>Crustacea</taxon>
        <taxon>Multicrustacea</taxon>
        <taxon>Malacostraca</taxon>
        <taxon>Eumalacostraca</taxon>
        <taxon>Eucarida</taxon>
        <taxon>Decapoda</taxon>
        <taxon>Pleocyemata</taxon>
        <taxon>Astacidea</taxon>
        <taxon>Nephropoidea</taxon>
        <taxon>Nephropidae</taxon>
        <taxon>Homarus</taxon>
    </lineage>
</organism>
<evidence type="ECO:0000256" key="1">
    <source>
        <dbReference type="SAM" id="MobiDB-lite"/>
    </source>
</evidence>
<evidence type="ECO:0000313" key="3">
    <source>
        <dbReference type="Proteomes" id="UP000747542"/>
    </source>
</evidence>